<feature type="domain" description="Peroxisomal membrane protein PEX14-like KPWE" evidence="2">
    <location>
        <begin position="115"/>
        <end position="163"/>
    </location>
</feature>
<name>A0A9P3PNN1_LYOSH</name>
<proteinExistence type="predicted"/>
<comment type="caution">
    <text evidence="4">The sequence shown here is derived from an EMBL/GenBank/DDBJ whole genome shotgun (WGS) entry which is preliminary data.</text>
</comment>
<dbReference type="PANTHER" id="PTHR36855">
    <property type="entry name" value="CHROMOSOME 10, WHOLE GENOME SHOTGUN SEQUENCE"/>
    <property type="match status" value="1"/>
</dbReference>
<protein>
    <submittedName>
        <fullName evidence="4">Uncharacterized protein</fullName>
    </submittedName>
</protein>
<dbReference type="Pfam" id="PF25871">
    <property type="entry name" value="HTH_76"/>
    <property type="match status" value="1"/>
</dbReference>
<reference evidence="4" key="1">
    <citation type="submission" date="2022-07" db="EMBL/GenBank/DDBJ databases">
        <title>The genome of Lyophyllum shimeji provides insight into the initial evolution of ectomycorrhizal fungal genome.</title>
        <authorList>
            <person name="Kobayashi Y."/>
            <person name="Shibata T."/>
            <person name="Hirakawa H."/>
            <person name="Shigenobu S."/>
            <person name="Nishiyama T."/>
            <person name="Yamada A."/>
            <person name="Hasebe M."/>
            <person name="Kawaguchi M."/>
        </authorList>
    </citation>
    <scope>NUCLEOTIDE SEQUENCE</scope>
    <source>
        <strain evidence="4">AT787</strain>
    </source>
</reference>
<feature type="region of interest" description="Disordered" evidence="1">
    <location>
        <begin position="142"/>
        <end position="168"/>
    </location>
</feature>
<dbReference type="OrthoDB" id="9936937at2759"/>
<evidence type="ECO:0000313" key="5">
    <source>
        <dbReference type="Proteomes" id="UP001063166"/>
    </source>
</evidence>
<feature type="domain" description="PEX14-like helix-turn-helix" evidence="3">
    <location>
        <begin position="18"/>
        <end position="84"/>
    </location>
</feature>
<dbReference type="PANTHER" id="PTHR36855:SF1">
    <property type="entry name" value="PEROXISOME MEMBRANE ANCHOR PROTEIN PEX14P N-TERMINAL DOMAIN-CONTAINING PROTEIN"/>
    <property type="match status" value="1"/>
</dbReference>
<keyword evidence="5" id="KW-1185">Reference proteome</keyword>
<dbReference type="Pfam" id="PF17733">
    <property type="entry name" value="KPWE_dom"/>
    <property type="match status" value="1"/>
</dbReference>
<evidence type="ECO:0000259" key="2">
    <source>
        <dbReference type="Pfam" id="PF17733"/>
    </source>
</evidence>
<evidence type="ECO:0000259" key="3">
    <source>
        <dbReference type="Pfam" id="PF25871"/>
    </source>
</evidence>
<evidence type="ECO:0000256" key="1">
    <source>
        <dbReference type="SAM" id="MobiDB-lite"/>
    </source>
</evidence>
<dbReference type="InterPro" id="IPR058841">
    <property type="entry name" value="HTH_76"/>
</dbReference>
<dbReference type="InterPro" id="IPR040554">
    <property type="entry name" value="KPWE_PEX14_dom"/>
</dbReference>
<gene>
    <name evidence="4" type="ORF">LshimejAT787_0702750</name>
</gene>
<dbReference type="EMBL" id="BRPK01000007">
    <property type="protein sequence ID" value="GLB39765.1"/>
    <property type="molecule type" value="Genomic_DNA"/>
</dbReference>
<organism evidence="4 5">
    <name type="scientific">Lyophyllum shimeji</name>
    <name type="common">Hon-shimeji</name>
    <name type="synonym">Tricholoma shimeji</name>
    <dbReference type="NCBI Taxonomy" id="47721"/>
    <lineage>
        <taxon>Eukaryota</taxon>
        <taxon>Fungi</taxon>
        <taxon>Dikarya</taxon>
        <taxon>Basidiomycota</taxon>
        <taxon>Agaricomycotina</taxon>
        <taxon>Agaricomycetes</taxon>
        <taxon>Agaricomycetidae</taxon>
        <taxon>Agaricales</taxon>
        <taxon>Tricholomatineae</taxon>
        <taxon>Lyophyllaceae</taxon>
        <taxon>Lyophyllum</taxon>
    </lineage>
</organism>
<dbReference type="AlphaFoldDB" id="A0A9P3PNN1"/>
<accession>A0A9P3PNN1</accession>
<sequence>MEQTNLDAGPCVSSSMSALESYASYPFATDETYQQGLASLIAGGALEGHLTQEAKDEVLRRTRVFYFNRVTGSALSMDDARNYEYSLRTSNAREKADTSATPVAVQSATSDDETRVLTFAELKELIESGKVDQIPNNKVIPELLNDAPPSQSSAPTRKKPWERALATA</sequence>
<dbReference type="Proteomes" id="UP001063166">
    <property type="component" value="Unassembled WGS sequence"/>
</dbReference>
<evidence type="ECO:0000313" key="4">
    <source>
        <dbReference type="EMBL" id="GLB39765.1"/>
    </source>
</evidence>